<dbReference type="InterPro" id="IPR000315">
    <property type="entry name" value="Znf_B-box"/>
</dbReference>
<evidence type="ECO:0000256" key="1">
    <source>
        <dbReference type="PROSITE-ProRule" id="PRU00024"/>
    </source>
</evidence>
<evidence type="ECO:0000313" key="3">
    <source>
        <dbReference type="EMBL" id="KAK1296573.1"/>
    </source>
</evidence>
<dbReference type="PANTHER" id="PTHR31832:SF52">
    <property type="entry name" value="B-BOX ZINC FINGER PROTEIN 21"/>
    <property type="match status" value="1"/>
</dbReference>
<comment type="caution">
    <text evidence="3">The sequence shown here is derived from an EMBL/GenBank/DDBJ whole genome shotgun (WGS) entry which is preliminary data.</text>
</comment>
<dbReference type="GO" id="GO:0006355">
    <property type="term" value="P:regulation of DNA-templated transcription"/>
    <property type="evidence" value="ECO:0007669"/>
    <property type="project" value="TreeGrafter"/>
</dbReference>
<reference evidence="3" key="2">
    <citation type="submission" date="2023-06" db="EMBL/GenBank/DDBJ databases">
        <authorList>
            <person name="Ma L."/>
            <person name="Liu K.-W."/>
            <person name="Li Z."/>
            <person name="Hsiao Y.-Y."/>
            <person name="Qi Y."/>
            <person name="Fu T."/>
            <person name="Tang G."/>
            <person name="Zhang D."/>
            <person name="Sun W.-H."/>
            <person name="Liu D.-K."/>
            <person name="Li Y."/>
            <person name="Chen G.-Z."/>
            <person name="Liu X.-D."/>
            <person name="Liao X.-Y."/>
            <person name="Jiang Y.-T."/>
            <person name="Yu X."/>
            <person name="Hao Y."/>
            <person name="Huang J."/>
            <person name="Zhao X.-W."/>
            <person name="Ke S."/>
            <person name="Chen Y.-Y."/>
            <person name="Wu W.-L."/>
            <person name="Hsu J.-L."/>
            <person name="Lin Y.-F."/>
            <person name="Huang M.-D."/>
            <person name="Li C.-Y."/>
            <person name="Huang L."/>
            <person name="Wang Z.-W."/>
            <person name="Zhao X."/>
            <person name="Zhong W.-Y."/>
            <person name="Peng D.-H."/>
            <person name="Ahmad S."/>
            <person name="Lan S."/>
            <person name="Zhang J.-S."/>
            <person name="Tsai W.-C."/>
            <person name="Van De Peer Y."/>
            <person name="Liu Z.-J."/>
        </authorList>
    </citation>
    <scope>NUCLEOTIDE SEQUENCE</scope>
    <source>
        <strain evidence="3">CP</strain>
        <tissue evidence="3">Leaves</tissue>
    </source>
</reference>
<dbReference type="GO" id="GO:0008270">
    <property type="term" value="F:zinc ion binding"/>
    <property type="evidence" value="ECO:0007669"/>
    <property type="project" value="UniProtKB-KW"/>
</dbReference>
<dbReference type="InterPro" id="IPR051979">
    <property type="entry name" value="B-box_zinc_finger"/>
</dbReference>
<accession>A0AAV9D8W6</accession>
<evidence type="ECO:0000259" key="2">
    <source>
        <dbReference type="PROSITE" id="PS50119"/>
    </source>
</evidence>
<name>A0AAV9D8W6_ACOCL</name>
<dbReference type="PANTHER" id="PTHR31832">
    <property type="entry name" value="B-BOX ZINC FINGER PROTEIN 22"/>
    <property type="match status" value="1"/>
</dbReference>
<dbReference type="PROSITE" id="PS50119">
    <property type="entry name" value="ZF_BBOX"/>
    <property type="match status" value="1"/>
</dbReference>
<keyword evidence="1" id="KW-0863">Zinc-finger</keyword>
<dbReference type="Gene3D" id="3.30.160.60">
    <property type="entry name" value="Classic Zinc Finger"/>
    <property type="match status" value="1"/>
</dbReference>
<feature type="domain" description="B box-type" evidence="2">
    <location>
        <begin position="1"/>
        <end position="46"/>
    </location>
</feature>
<dbReference type="AlphaFoldDB" id="A0AAV9D8W6"/>
<dbReference type="Proteomes" id="UP001180020">
    <property type="component" value="Unassembled WGS sequence"/>
</dbReference>
<dbReference type="Pfam" id="PF00643">
    <property type="entry name" value="zf-B_box"/>
    <property type="match status" value="1"/>
</dbReference>
<protein>
    <submittedName>
        <fullName evidence="3">Salt tolerance-like protein</fullName>
    </submittedName>
</protein>
<organism evidence="3 4">
    <name type="scientific">Acorus calamus</name>
    <name type="common">Sweet flag</name>
    <dbReference type="NCBI Taxonomy" id="4465"/>
    <lineage>
        <taxon>Eukaryota</taxon>
        <taxon>Viridiplantae</taxon>
        <taxon>Streptophyta</taxon>
        <taxon>Embryophyta</taxon>
        <taxon>Tracheophyta</taxon>
        <taxon>Spermatophyta</taxon>
        <taxon>Magnoliopsida</taxon>
        <taxon>Liliopsida</taxon>
        <taxon>Acoraceae</taxon>
        <taxon>Acorus</taxon>
    </lineage>
</organism>
<sequence length="74" mass="8141">MKIQCDVCGGEEASVFCTADEAALCGVCDRRVPPNKLAGKHRRVALLNNSDAPLCDVCQERRAFLFCQEDRAIL</sequence>
<keyword evidence="4" id="KW-1185">Reference proteome</keyword>
<dbReference type="GO" id="GO:0005634">
    <property type="term" value="C:nucleus"/>
    <property type="evidence" value="ECO:0007669"/>
    <property type="project" value="TreeGrafter"/>
</dbReference>
<dbReference type="EMBL" id="JAUJYO010000015">
    <property type="protein sequence ID" value="KAK1296573.1"/>
    <property type="molecule type" value="Genomic_DNA"/>
</dbReference>
<proteinExistence type="predicted"/>
<keyword evidence="1" id="KW-0479">Metal-binding</keyword>
<evidence type="ECO:0000313" key="4">
    <source>
        <dbReference type="Proteomes" id="UP001180020"/>
    </source>
</evidence>
<dbReference type="SMART" id="SM00336">
    <property type="entry name" value="BBOX"/>
    <property type="match status" value="1"/>
</dbReference>
<gene>
    <name evidence="3" type="ORF">QJS10_CPB15g00605</name>
</gene>
<dbReference type="GO" id="GO:0009640">
    <property type="term" value="P:photomorphogenesis"/>
    <property type="evidence" value="ECO:0007669"/>
    <property type="project" value="TreeGrafter"/>
</dbReference>
<reference evidence="3" key="1">
    <citation type="journal article" date="2023" name="Nat. Commun.">
        <title>Diploid and tetraploid genomes of Acorus and the evolution of monocots.</title>
        <authorList>
            <person name="Ma L."/>
            <person name="Liu K.W."/>
            <person name="Li Z."/>
            <person name="Hsiao Y.Y."/>
            <person name="Qi Y."/>
            <person name="Fu T."/>
            <person name="Tang G.D."/>
            <person name="Zhang D."/>
            <person name="Sun W.H."/>
            <person name="Liu D.K."/>
            <person name="Li Y."/>
            <person name="Chen G.Z."/>
            <person name="Liu X.D."/>
            <person name="Liao X.Y."/>
            <person name="Jiang Y.T."/>
            <person name="Yu X."/>
            <person name="Hao Y."/>
            <person name="Huang J."/>
            <person name="Zhao X.W."/>
            <person name="Ke S."/>
            <person name="Chen Y.Y."/>
            <person name="Wu W.L."/>
            <person name="Hsu J.L."/>
            <person name="Lin Y.F."/>
            <person name="Huang M.D."/>
            <person name="Li C.Y."/>
            <person name="Huang L."/>
            <person name="Wang Z.W."/>
            <person name="Zhao X."/>
            <person name="Zhong W.Y."/>
            <person name="Peng D.H."/>
            <person name="Ahmad S."/>
            <person name="Lan S."/>
            <person name="Zhang J.S."/>
            <person name="Tsai W.C."/>
            <person name="Van de Peer Y."/>
            <person name="Liu Z.J."/>
        </authorList>
    </citation>
    <scope>NUCLEOTIDE SEQUENCE</scope>
    <source>
        <strain evidence="3">CP</strain>
    </source>
</reference>
<keyword evidence="1" id="KW-0862">Zinc</keyword>